<dbReference type="RefSeq" id="WP_160361589.1">
    <property type="nucleotide sequence ID" value="NZ_WSRQ01000096.1"/>
</dbReference>
<dbReference type="EMBL" id="WSRQ01000096">
    <property type="protein sequence ID" value="MVX67146.1"/>
    <property type="molecule type" value="Genomic_DNA"/>
</dbReference>
<evidence type="ECO:0000256" key="1">
    <source>
        <dbReference type="SAM" id="MobiDB-lite"/>
    </source>
</evidence>
<feature type="region of interest" description="Disordered" evidence="1">
    <location>
        <begin position="93"/>
        <end position="114"/>
    </location>
</feature>
<protein>
    <submittedName>
        <fullName evidence="2">Uncharacterized protein</fullName>
    </submittedName>
</protein>
<sequence>MAENYMKKWKTGIDGLDICIIMRVNKKKNLKDLYLEKISVEDSIKRKNEMSEAGYWDLTINDMIAKIVEIESESESKNSMKINQITTEEKDIKEYESEDKRSFNKHEGSIGKVW</sequence>
<proteinExistence type="predicted"/>
<dbReference type="Proteomes" id="UP000656077">
    <property type="component" value="Unassembled WGS sequence"/>
</dbReference>
<evidence type="ECO:0000313" key="2">
    <source>
        <dbReference type="EMBL" id="MVX67146.1"/>
    </source>
</evidence>
<dbReference type="AlphaFoldDB" id="A0A964W534"/>
<gene>
    <name evidence="2" type="ORF">GKZ28_26200</name>
</gene>
<accession>A0A964W534</accession>
<evidence type="ECO:0000313" key="3">
    <source>
        <dbReference type="Proteomes" id="UP000656077"/>
    </source>
</evidence>
<name>A0A964W534_9CLOT</name>
<organism evidence="2 3">
    <name type="scientific">Clostridium chromiireducens</name>
    <dbReference type="NCBI Taxonomy" id="225345"/>
    <lineage>
        <taxon>Bacteria</taxon>
        <taxon>Bacillati</taxon>
        <taxon>Bacillota</taxon>
        <taxon>Clostridia</taxon>
        <taxon>Eubacteriales</taxon>
        <taxon>Clostridiaceae</taxon>
        <taxon>Clostridium</taxon>
    </lineage>
</organism>
<comment type="caution">
    <text evidence="2">The sequence shown here is derived from an EMBL/GenBank/DDBJ whole genome shotgun (WGS) entry which is preliminary data.</text>
</comment>
<reference evidence="2" key="1">
    <citation type="submission" date="2019-12" db="EMBL/GenBank/DDBJ databases">
        <title>Microbes associate with the intestines of laboratory mice.</title>
        <authorList>
            <person name="Navarre W."/>
            <person name="Wong E."/>
        </authorList>
    </citation>
    <scope>NUCLEOTIDE SEQUENCE</scope>
    <source>
        <strain evidence="2">NM79_F5</strain>
    </source>
</reference>